<feature type="non-terminal residue" evidence="1">
    <location>
        <position position="58"/>
    </location>
</feature>
<dbReference type="Pfam" id="PF04855">
    <property type="entry name" value="SNF5"/>
    <property type="match status" value="1"/>
</dbReference>
<evidence type="ECO:0000313" key="1">
    <source>
        <dbReference type="EMBL" id="EGO01043.1"/>
    </source>
</evidence>
<reference evidence="2" key="1">
    <citation type="journal article" date="2011" name="Science">
        <title>The plant cell wall-decomposing machinery underlies the functional diversity of forest fungi.</title>
        <authorList>
            <person name="Eastwood D.C."/>
            <person name="Floudas D."/>
            <person name="Binder M."/>
            <person name="Majcherczyk A."/>
            <person name="Schneider P."/>
            <person name="Aerts A."/>
            <person name="Asiegbu F.O."/>
            <person name="Baker S.E."/>
            <person name="Barry K."/>
            <person name="Bendiksby M."/>
            <person name="Blumentritt M."/>
            <person name="Coutinho P.M."/>
            <person name="Cullen D."/>
            <person name="de Vries R.P."/>
            <person name="Gathman A."/>
            <person name="Goodell B."/>
            <person name="Henrissat B."/>
            <person name="Ihrmark K."/>
            <person name="Kauserud H."/>
            <person name="Kohler A."/>
            <person name="LaButti K."/>
            <person name="Lapidus A."/>
            <person name="Lavin J.L."/>
            <person name="Lee Y.-H."/>
            <person name="Lindquist E."/>
            <person name="Lilly W."/>
            <person name="Lucas S."/>
            <person name="Morin E."/>
            <person name="Murat C."/>
            <person name="Oguiza J.A."/>
            <person name="Park J."/>
            <person name="Pisabarro A.G."/>
            <person name="Riley R."/>
            <person name="Rosling A."/>
            <person name="Salamov A."/>
            <person name="Schmidt O."/>
            <person name="Schmutz J."/>
            <person name="Skrede I."/>
            <person name="Stenlid J."/>
            <person name="Wiebenga A."/>
            <person name="Xie X."/>
            <person name="Kuees U."/>
            <person name="Hibbett D.S."/>
            <person name="Hoffmeister D."/>
            <person name="Hoegberg N."/>
            <person name="Martin F."/>
            <person name="Grigoriev I.V."/>
            <person name="Watkinson S.C."/>
        </authorList>
    </citation>
    <scope>NUCLEOTIDE SEQUENCE [LARGE SCALE GENOMIC DNA]</scope>
    <source>
        <strain evidence="2">strain S7.3</strain>
    </source>
</reference>
<dbReference type="GO" id="GO:0000228">
    <property type="term" value="C:nuclear chromosome"/>
    <property type="evidence" value="ECO:0007669"/>
    <property type="project" value="InterPro"/>
</dbReference>
<keyword evidence="2" id="KW-1185">Reference proteome</keyword>
<accession>F8PTP8</accession>
<dbReference type="GO" id="GO:0006338">
    <property type="term" value="P:chromatin remodeling"/>
    <property type="evidence" value="ECO:0007669"/>
    <property type="project" value="InterPro"/>
</dbReference>
<dbReference type="AlphaFoldDB" id="F8PTP8"/>
<proteinExistence type="predicted"/>
<organism evidence="2">
    <name type="scientific">Serpula lacrymans var. lacrymans (strain S7.3)</name>
    <name type="common">Dry rot fungus</name>
    <dbReference type="NCBI Taxonomy" id="936435"/>
    <lineage>
        <taxon>Eukaryota</taxon>
        <taxon>Fungi</taxon>
        <taxon>Dikarya</taxon>
        <taxon>Basidiomycota</taxon>
        <taxon>Agaricomycotina</taxon>
        <taxon>Agaricomycetes</taxon>
        <taxon>Agaricomycetidae</taxon>
        <taxon>Boletales</taxon>
        <taxon>Coniophorineae</taxon>
        <taxon>Serpulaceae</taxon>
        <taxon>Serpula</taxon>
    </lineage>
</organism>
<dbReference type="OrthoDB" id="2605857at2759"/>
<protein>
    <submittedName>
        <fullName evidence="1">Uncharacterized protein</fullName>
    </submittedName>
</protein>
<gene>
    <name evidence="1" type="ORF">SERLA73DRAFT_29048</name>
</gene>
<name>F8PTP8_SERL3</name>
<dbReference type="STRING" id="936435.F8PTP8"/>
<dbReference type="InterPro" id="IPR006939">
    <property type="entry name" value="SNF5"/>
</dbReference>
<evidence type="ECO:0000313" key="2">
    <source>
        <dbReference type="Proteomes" id="UP000008063"/>
    </source>
</evidence>
<dbReference type="Proteomes" id="UP000008063">
    <property type="component" value="Unassembled WGS sequence"/>
</dbReference>
<sequence>MRDTFVWNLNDPIVTPEAFAQSIVDDYALAPSYHTTITKAIQDQLSDYKAHTTSFDGD</sequence>
<dbReference type="OMA" id="FIGEAMI"/>
<dbReference type="HOGENOM" id="CLU_197947_0_0_1"/>
<dbReference type="EMBL" id="GL945478">
    <property type="protein sequence ID" value="EGO01043.1"/>
    <property type="molecule type" value="Genomic_DNA"/>
</dbReference>
<dbReference type="InParanoid" id="F8PTP8"/>